<dbReference type="InterPro" id="IPR001810">
    <property type="entry name" value="F-box_dom"/>
</dbReference>
<dbReference type="InterPro" id="IPR032675">
    <property type="entry name" value="LRR_dom_sf"/>
</dbReference>
<dbReference type="SUPFAM" id="SSF81383">
    <property type="entry name" value="F-box domain"/>
    <property type="match status" value="1"/>
</dbReference>
<proteinExistence type="predicted"/>
<dbReference type="Proteomes" id="UP001566132">
    <property type="component" value="Unassembled WGS sequence"/>
</dbReference>
<dbReference type="Gene3D" id="3.80.10.10">
    <property type="entry name" value="Ribonuclease Inhibitor"/>
    <property type="match status" value="1"/>
</dbReference>
<reference evidence="2 3" key="1">
    <citation type="submission" date="2024-05" db="EMBL/GenBank/DDBJ databases">
        <title>Genetic variation in Jamaican populations of the coffee berry borer (Hypothenemus hampei).</title>
        <authorList>
            <person name="Errbii M."/>
            <person name="Myrie A."/>
        </authorList>
    </citation>
    <scope>NUCLEOTIDE SEQUENCE [LARGE SCALE GENOMIC DNA]</scope>
    <source>
        <strain evidence="2">JA-Hopewell-2020-01-JO</strain>
        <tissue evidence="2">Whole body</tissue>
    </source>
</reference>
<evidence type="ECO:0000259" key="1">
    <source>
        <dbReference type="Pfam" id="PF12937"/>
    </source>
</evidence>
<dbReference type="EMBL" id="JBDJPC010000002">
    <property type="protein sequence ID" value="KAL1514199.1"/>
    <property type="molecule type" value="Genomic_DNA"/>
</dbReference>
<feature type="domain" description="F-box" evidence="1">
    <location>
        <begin position="16"/>
        <end position="54"/>
    </location>
</feature>
<sequence>MSGFGSLNEPFYAQNILPLVFPYLKKMDELSCARVCRLWYEIAVGNNVYASLSFSNEDIDYEYFIQRLEYYGTKHLTLKRCNFVINGKAPNCSISLPQLKTICVKEKWDLIISFLISVSPNFEELITKFSSEQLRQQCNSYKLMSYLNNPRNKEITGCLLDASSQFPWKIPTKVLCTPERFQCLSINTVGITREHHRLIKFYVNLNNLSFVRVSIWDPTILLIANNLVTLKLLKCSVPENLEQVLSQCISLKYLTIIPPWTKYELSDALHYNSIILKTAHRLRNTLKIFTWGFTVGYLRKIHNLYNTFTQKQLCSMCKSVEWVPIELDVFQSCPKHVPFVQMKLLEQHLRQQNWSASVNICEMKVEEV</sequence>
<dbReference type="AlphaFoldDB" id="A0ABD1FCY9"/>
<accession>A0ABD1FCY9</accession>
<gene>
    <name evidence="2" type="ORF">ABEB36_003493</name>
</gene>
<dbReference type="Pfam" id="PF12937">
    <property type="entry name" value="F-box-like"/>
    <property type="match status" value="1"/>
</dbReference>
<name>A0ABD1FCY9_HYPHA</name>
<evidence type="ECO:0000313" key="2">
    <source>
        <dbReference type="EMBL" id="KAL1514199.1"/>
    </source>
</evidence>
<organism evidence="2 3">
    <name type="scientific">Hypothenemus hampei</name>
    <name type="common">Coffee berry borer</name>
    <dbReference type="NCBI Taxonomy" id="57062"/>
    <lineage>
        <taxon>Eukaryota</taxon>
        <taxon>Metazoa</taxon>
        <taxon>Ecdysozoa</taxon>
        <taxon>Arthropoda</taxon>
        <taxon>Hexapoda</taxon>
        <taxon>Insecta</taxon>
        <taxon>Pterygota</taxon>
        <taxon>Neoptera</taxon>
        <taxon>Endopterygota</taxon>
        <taxon>Coleoptera</taxon>
        <taxon>Polyphaga</taxon>
        <taxon>Cucujiformia</taxon>
        <taxon>Curculionidae</taxon>
        <taxon>Scolytinae</taxon>
        <taxon>Hypothenemus</taxon>
    </lineage>
</organism>
<evidence type="ECO:0000313" key="3">
    <source>
        <dbReference type="Proteomes" id="UP001566132"/>
    </source>
</evidence>
<protein>
    <recommendedName>
        <fullName evidence="1">F-box domain-containing protein</fullName>
    </recommendedName>
</protein>
<keyword evidence="3" id="KW-1185">Reference proteome</keyword>
<comment type="caution">
    <text evidence="2">The sequence shown here is derived from an EMBL/GenBank/DDBJ whole genome shotgun (WGS) entry which is preliminary data.</text>
</comment>
<dbReference type="InterPro" id="IPR036047">
    <property type="entry name" value="F-box-like_dom_sf"/>
</dbReference>